<comment type="caution">
    <text evidence="3">The sequence shown here is derived from an EMBL/GenBank/DDBJ whole genome shotgun (WGS) entry which is preliminary data.</text>
</comment>
<sequence length="106" mass="12081">MEGLFRQIGIYSPNGQQYTPQDREQVAYYKEDEKGQILQEGINELGAGASWIAAATSYSSNDLPMIPFYIYYSIVWIPTYLVIFAGKQVTNKLVASWWVVLLVVQH</sequence>
<proteinExistence type="predicted"/>
<dbReference type="SUPFAM" id="SSF52518">
    <property type="entry name" value="Thiamin diphosphate-binding fold (THDP-binding)"/>
    <property type="match status" value="1"/>
</dbReference>
<dbReference type="Pfam" id="PF17831">
    <property type="entry name" value="PDH_E1_M"/>
    <property type="match status" value="1"/>
</dbReference>
<dbReference type="InterPro" id="IPR051157">
    <property type="entry name" value="PDH/Transketolase"/>
</dbReference>
<dbReference type="EMBL" id="CAUEEQ010055585">
    <property type="protein sequence ID" value="CAJ0962620.1"/>
    <property type="molecule type" value="Genomic_DNA"/>
</dbReference>
<keyword evidence="1" id="KW-0812">Transmembrane</keyword>
<feature type="transmembrane region" description="Helical" evidence="1">
    <location>
        <begin position="68"/>
        <end position="86"/>
    </location>
</feature>
<keyword evidence="1" id="KW-0472">Membrane</keyword>
<organism evidence="3 4">
    <name type="scientific">Ranitomeya imitator</name>
    <name type="common">mimic poison frog</name>
    <dbReference type="NCBI Taxonomy" id="111125"/>
    <lineage>
        <taxon>Eukaryota</taxon>
        <taxon>Metazoa</taxon>
        <taxon>Chordata</taxon>
        <taxon>Craniata</taxon>
        <taxon>Vertebrata</taxon>
        <taxon>Euteleostomi</taxon>
        <taxon>Amphibia</taxon>
        <taxon>Batrachia</taxon>
        <taxon>Anura</taxon>
        <taxon>Neobatrachia</taxon>
        <taxon>Hyloidea</taxon>
        <taxon>Dendrobatidae</taxon>
        <taxon>Dendrobatinae</taxon>
        <taxon>Ranitomeya</taxon>
    </lineage>
</organism>
<name>A0ABN9MDB9_9NEOB</name>
<keyword evidence="4" id="KW-1185">Reference proteome</keyword>
<dbReference type="InterPro" id="IPR041621">
    <property type="entry name" value="PDH_E1_M"/>
</dbReference>
<protein>
    <recommendedName>
        <fullName evidence="2">Pyruvate dehydrogenase E1 component middle domain-containing protein</fullName>
    </recommendedName>
</protein>
<accession>A0ABN9MDB9</accession>
<gene>
    <name evidence="3" type="ORF">RIMI_LOCUS18321096</name>
</gene>
<reference evidence="3" key="1">
    <citation type="submission" date="2023-07" db="EMBL/GenBank/DDBJ databases">
        <authorList>
            <person name="Stuckert A."/>
        </authorList>
    </citation>
    <scope>NUCLEOTIDE SEQUENCE</scope>
</reference>
<evidence type="ECO:0000313" key="3">
    <source>
        <dbReference type="EMBL" id="CAJ0962620.1"/>
    </source>
</evidence>
<feature type="domain" description="Pyruvate dehydrogenase E1 component middle" evidence="2">
    <location>
        <begin position="1"/>
        <end position="75"/>
    </location>
</feature>
<dbReference type="PANTHER" id="PTHR43825">
    <property type="entry name" value="PYRUVATE DEHYDROGENASE E1 COMPONENT"/>
    <property type="match status" value="1"/>
</dbReference>
<dbReference type="Gene3D" id="3.40.50.970">
    <property type="match status" value="1"/>
</dbReference>
<dbReference type="PANTHER" id="PTHR43825:SF3">
    <property type="entry name" value="PYRUVATE DEHYDROGENASE E1 COMPONENT"/>
    <property type="match status" value="1"/>
</dbReference>
<dbReference type="Proteomes" id="UP001176940">
    <property type="component" value="Unassembled WGS sequence"/>
</dbReference>
<keyword evidence="1" id="KW-1133">Transmembrane helix</keyword>
<evidence type="ECO:0000256" key="1">
    <source>
        <dbReference type="SAM" id="Phobius"/>
    </source>
</evidence>
<dbReference type="InterPro" id="IPR029061">
    <property type="entry name" value="THDP-binding"/>
</dbReference>
<evidence type="ECO:0000259" key="2">
    <source>
        <dbReference type="Pfam" id="PF17831"/>
    </source>
</evidence>
<evidence type="ECO:0000313" key="4">
    <source>
        <dbReference type="Proteomes" id="UP001176940"/>
    </source>
</evidence>